<dbReference type="PANTHER" id="PTHR12480">
    <property type="entry name" value="ARGININE DEMETHYLASE AND LYSYL-HYDROXYLASE JMJD"/>
    <property type="match status" value="1"/>
</dbReference>
<protein>
    <submittedName>
        <fullName evidence="2">LAME_0E10352g1_1</fullName>
    </submittedName>
</protein>
<dbReference type="Gene3D" id="2.60.120.650">
    <property type="entry name" value="Cupin"/>
    <property type="match status" value="1"/>
</dbReference>
<gene>
    <name evidence="2" type="ORF">LAME_0E10352G</name>
</gene>
<evidence type="ECO:0000313" key="3">
    <source>
        <dbReference type="Proteomes" id="UP000191144"/>
    </source>
</evidence>
<evidence type="ECO:0000259" key="1">
    <source>
        <dbReference type="PROSITE" id="PS51184"/>
    </source>
</evidence>
<dbReference type="InterPro" id="IPR003347">
    <property type="entry name" value="JmjC_dom"/>
</dbReference>
<name>A0A1G4JJY8_9SACH</name>
<feature type="domain" description="JmjC" evidence="1">
    <location>
        <begin position="265"/>
        <end position="432"/>
    </location>
</feature>
<organism evidence="2 3">
    <name type="scientific">Lachancea meyersii CBS 8951</name>
    <dbReference type="NCBI Taxonomy" id="1266667"/>
    <lineage>
        <taxon>Eukaryota</taxon>
        <taxon>Fungi</taxon>
        <taxon>Dikarya</taxon>
        <taxon>Ascomycota</taxon>
        <taxon>Saccharomycotina</taxon>
        <taxon>Saccharomycetes</taxon>
        <taxon>Saccharomycetales</taxon>
        <taxon>Saccharomycetaceae</taxon>
        <taxon>Lachancea</taxon>
    </lineage>
</organism>
<dbReference type="EMBL" id="LT598481">
    <property type="protein sequence ID" value="SCU90871.1"/>
    <property type="molecule type" value="Genomic_DNA"/>
</dbReference>
<reference evidence="3" key="1">
    <citation type="submission" date="2016-03" db="EMBL/GenBank/DDBJ databases">
        <authorList>
            <person name="Devillers Hugo."/>
        </authorList>
    </citation>
    <scope>NUCLEOTIDE SEQUENCE [LARGE SCALE GENOMIC DNA]</scope>
</reference>
<sequence length="565" mass="64504">MLNSYRVNAHTFAPSHPLGVKPSGNAFLEENRAELVKQRVKVLGRLGGLSEEVLTYIISLVDDPKDLLSLGHASRVLYAYTYSEELWRKLYVDEFILLEEDKKDSREKVHPFGCKIWMGSWRKTVLHLETEALIKTNDLLFSDYLYRPYQCSQIDFEHLFRKVINIEKKSRGQGDALSGFGAERIDEEALTLNDFEGKYVNKPFILQNKKVNNRWPGWTLESLLERFGSVSFRQESVKWSLSFYADYFRQNCDESPLYLFDCNSEAIRQIQNEYEGPKIFQKDFFKVFQEGDIRCRPDHRWLIVGPRGSGSTFHKDPNQTCAWNAVLSGQKLWIMLPPDVKPPGVSTDINEEEVTSPVGVAEWVLSGFYNDAVRLAEDGKCVITVTFPGDCIYVPSGWWHTVINLTDSVALTENFVPRPTLPKTLHFFNHKRSQISGFHLRDTLSSTAQFLKTNEATDDEKSRSNFEKLEHFLSKYGGSKIDNKDCGLSETNADLPIYEFFVEILRASKNVAAKLIDALEKSSLLELEAAKEKQRSKVHVLKASETWTSLAAESSSGFSFGFAVE</sequence>
<dbReference type="PROSITE" id="PS51184">
    <property type="entry name" value="JMJC"/>
    <property type="match status" value="1"/>
</dbReference>
<dbReference type="GO" id="GO:0000987">
    <property type="term" value="F:cis-regulatory region sequence-specific DNA binding"/>
    <property type="evidence" value="ECO:0007669"/>
    <property type="project" value="TreeGrafter"/>
</dbReference>
<accession>A0A1G4JJY8</accession>
<dbReference type="InterPro" id="IPR036047">
    <property type="entry name" value="F-box-like_dom_sf"/>
</dbReference>
<proteinExistence type="predicted"/>
<dbReference type="SUPFAM" id="SSF51197">
    <property type="entry name" value="Clavaminate synthase-like"/>
    <property type="match status" value="1"/>
</dbReference>
<dbReference type="AlphaFoldDB" id="A0A1G4JJY8"/>
<dbReference type="Proteomes" id="UP000191144">
    <property type="component" value="Chromosome E"/>
</dbReference>
<dbReference type="GO" id="GO:0005634">
    <property type="term" value="C:nucleus"/>
    <property type="evidence" value="ECO:0007669"/>
    <property type="project" value="TreeGrafter"/>
</dbReference>
<dbReference type="InterPro" id="IPR001810">
    <property type="entry name" value="F-box_dom"/>
</dbReference>
<dbReference type="OrthoDB" id="424465at2759"/>
<dbReference type="SUPFAM" id="SSF81383">
    <property type="entry name" value="F-box domain"/>
    <property type="match status" value="1"/>
</dbReference>
<dbReference type="Pfam" id="PF12937">
    <property type="entry name" value="F-box-like"/>
    <property type="match status" value="1"/>
</dbReference>
<dbReference type="InterPro" id="IPR041667">
    <property type="entry name" value="Cupin_8"/>
</dbReference>
<dbReference type="Pfam" id="PF13621">
    <property type="entry name" value="Cupin_8"/>
    <property type="match status" value="1"/>
</dbReference>
<dbReference type="SMART" id="SM00558">
    <property type="entry name" value="JmjC"/>
    <property type="match status" value="1"/>
</dbReference>
<evidence type="ECO:0000313" key="2">
    <source>
        <dbReference type="EMBL" id="SCU90871.1"/>
    </source>
</evidence>
<dbReference type="InterPro" id="IPR050910">
    <property type="entry name" value="JMJD6_ArgDemeth/LysHydrox"/>
</dbReference>
<dbReference type="PANTHER" id="PTHR12480:SF21">
    <property type="entry name" value="JMJC DOMAIN-CONTAINING PROTEIN 8"/>
    <property type="match status" value="1"/>
</dbReference>
<keyword evidence="3" id="KW-1185">Reference proteome</keyword>